<dbReference type="InterPro" id="IPR018239">
    <property type="entry name" value="DNA_ligase_AS"/>
</dbReference>
<dbReference type="InterPro" id="IPR004149">
    <property type="entry name" value="Znf_DNAligase_C4"/>
</dbReference>
<evidence type="ECO:0000259" key="17">
    <source>
        <dbReference type="PROSITE" id="PS50172"/>
    </source>
</evidence>
<keyword evidence="9 15" id="KW-0460">Magnesium</keyword>
<feature type="binding site" evidence="15">
    <location>
        <position position="441"/>
    </location>
    <ligand>
        <name>Zn(2+)</name>
        <dbReference type="ChEBI" id="CHEBI:29105"/>
    </ligand>
</feature>
<dbReference type="OrthoDB" id="9759736at2"/>
<feature type="binding site" evidence="15">
    <location>
        <position position="144"/>
    </location>
    <ligand>
        <name>NAD(+)</name>
        <dbReference type="ChEBI" id="CHEBI:57540"/>
    </ligand>
</feature>
<dbReference type="SMART" id="SM00532">
    <property type="entry name" value="LIGANc"/>
    <property type="match status" value="1"/>
</dbReference>
<dbReference type="InterPro" id="IPR012340">
    <property type="entry name" value="NA-bd_OB-fold"/>
</dbReference>
<feature type="binding site" evidence="15">
    <location>
        <position position="438"/>
    </location>
    <ligand>
        <name>Zn(2+)</name>
        <dbReference type="ChEBI" id="CHEBI:29105"/>
    </ligand>
</feature>
<dbReference type="RefSeq" id="WP_038466564.1">
    <property type="nucleotide sequence ID" value="NZ_CP008941.1"/>
</dbReference>
<sequence length="718" mass="79415">MKPELPLEVYLPDSGNTDDSASIAVDCLTREQAAKELARLAGTIAYHDRLYFQEDTPEISDAAYDSLVVRNRQIESRFPDLRREDSPSKRVGAPVSKGFKKVKHRVPMLSLENAFSAEDVANFFDRARRFLSLGTTQTFDIVAEPKIDGLSAALHYQNGKLRLAATRGDGSEGEDITANVHQIATVPQILQGENIPESLEVRGEIYMNRADFFTLNQQRVQEGEAEFANPRNAAAGSVRQLDASVTARRPLRFFAYYYEAISGDTTATHYECLQNLKKWGFSVTPEIRLCHSLTQLEEFYTTINGKRAEIAYDIDGVVYKVDNLAWQRRLGSVGRTPRYAVAHKFEAEKAETILEEINIQVGRTGVLTPVAHLKPVTVGGVVVSRATLHNADEIVRKGVRVGDHVIVQRAGDVIPQVVSVVTEKRPANSSEFVFPSCCPACGGEVVHTHGEVARRCMNGLLCPAQAVERLKHFVSRDAFDIEGLGSRNIESFYQDKLIHSPVDIFTLEERDKVSLTPLRALEGWGSQSANNLFEAINESRKINLDRFIYALGIPQIGSVTAKLLAKHYRTLATLLTAMHQAQNHTSDAYQDLLSLDGIGQNMAEDLLGFFHEPHNLDIIHKLHSHLIIPEFIVETLSHSVLSNKTIVFTGTLEKMSRAEAKATAERLGAKVAGSVSKKTNFVVMGADAGSKAKAAAELGVEILNEDQWIELCQSLGKK</sequence>
<dbReference type="SMART" id="SM00292">
    <property type="entry name" value="BRCT"/>
    <property type="match status" value="1"/>
</dbReference>
<dbReference type="SUPFAM" id="SSF56091">
    <property type="entry name" value="DNA ligase/mRNA capping enzyme, catalytic domain"/>
    <property type="match status" value="1"/>
</dbReference>
<dbReference type="CDD" id="cd00114">
    <property type="entry name" value="LIGANc"/>
    <property type="match status" value="1"/>
</dbReference>
<name>A0A077AXB9_9PROT</name>
<evidence type="ECO:0000256" key="3">
    <source>
        <dbReference type="ARBA" id="ARBA00013308"/>
    </source>
</evidence>
<dbReference type="GO" id="GO:0003911">
    <property type="term" value="F:DNA ligase (NAD+) activity"/>
    <property type="evidence" value="ECO:0007669"/>
    <property type="project" value="UniProtKB-UniRule"/>
</dbReference>
<accession>A0A077AXB9</accession>
<dbReference type="GO" id="GO:0006281">
    <property type="term" value="P:DNA repair"/>
    <property type="evidence" value="ECO:0007669"/>
    <property type="project" value="UniProtKB-KW"/>
</dbReference>
<evidence type="ECO:0000256" key="6">
    <source>
        <dbReference type="ARBA" id="ARBA00022723"/>
    </source>
</evidence>
<comment type="catalytic activity">
    <reaction evidence="13 15 16">
        <text>NAD(+) + (deoxyribonucleotide)n-3'-hydroxyl + 5'-phospho-(deoxyribonucleotide)m = (deoxyribonucleotide)n+m + AMP + beta-nicotinamide D-nucleotide.</text>
        <dbReference type="EC" id="6.5.1.2"/>
    </reaction>
</comment>
<dbReference type="FunFam" id="1.10.150.20:FF:000007">
    <property type="entry name" value="DNA ligase"/>
    <property type="match status" value="1"/>
</dbReference>
<keyword evidence="8 15" id="KW-0862">Zinc</keyword>
<keyword evidence="11 15" id="KW-0234">DNA repair</keyword>
<evidence type="ECO:0000256" key="11">
    <source>
        <dbReference type="ARBA" id="ARBA00023204"/>
    </source>
</evidence>
<evidence type="ECO:0000256" key="12">
    <source>
        <dbReference type="ARBA" id="ARBA00023211"/>
    </source>
</evidence>
<evidence type="ECO:0000256" key="4">
    <source>
        <dbReference type="ARBA" id="ARBA00022598"/>
    </source>
</evidence>
<organism evidence="18 19">
    <name type="scientific">Candidatus Odyssella acanthamoebae</name>
    <dbReference type="NCBI Taxonomy" id="91604"/>
    <lineage>
        <taxon>Bacteria</taxon>
        <taxon>Pseudomonadati</taxon>
        <taxon>Pseudomonadota</taxon>
        <taxon>Alphaproteobacteria</taxon>
        <taxon>Holosporales</taxon>
        <taxon>Candidatus Paracaedibacteraceae</taxon>
        <taxon>Candidatus Odyssella</taxon>
    </lineage>
</organism>
<dbReference type="KEGG" id="paca:ID47_11630"/>
<dbReference type="HAMAP" id="MF_01588">
    <property type="entry name" value="DNA_ligase_A"/>
    <property type="match status" value="1"/>
</dbReference>
<dbReference type="eggNOG" id="COG0272">
    <property type="taxonomic scope" value="Bacteria"/>
</dbReference>
<evidence type="ECO:0000256" key="2">
    <source>
        <dbReference type="ARBA" id="ARBA00012722"/>
    </source>
</evidence>
<dbReference type="GO" id="GO:0046872">
    <property type="term" value="F:metal ion binding"/>
    <property type="evidence" value="ECO:0007669"/>
    <property type="project" value="UniProtKB-KW"/>
</dbReference>
<comment type="similarity">
    <text evidence="14 15">Belongs to the NAD-dependent DNA ligase family. LigA subfamily.</text>
</comment>
<dbReference type="NCBIfam" id="TIGR00575">
    <property type="entry name" value="dnlj"/>
    <property type="match status" value="1"/>
</dbReference>
<evidence type="ECO:0000256" key="14">
    <source>
        <dbReference type="ARBA" id="ARBA00060881"/>
    </source>
</evidence>
<dbReference type="InterPro" id="IPR001357">
    <property type="entry name" value="BRCT_dom"/>
</dbReference>
<dbReference type="PROSITE" id="PS01056">
    <property type="entry name" value="DNA_LIGASE_N2"/>
    <property type="match status" value="1"/>
</dbReference>
<evidence type="ECO:0000256" key="1">
    <source>
        <dbReference type="ARBA" id="ARBA00004067"/>
    </source>
</evidence>
<keyword evidence="7 15" id="KW-0227">DNA damage</keyword>
<dbReference type="EMBL" id="CP008941">
    <property type="protein sequence ID" value="AIK97241.1"/>
    <property type="molecule type" value="Genomic_DNA"/>
</dbReference>
<dbReference type="PIRSF" id="PIRSF001604">
    <property type="entry name" value="LigA"/>
    <property type="match status" value="1"/>
</dbReference>
<dbReference type="Pfam" id="PF03119">
    <property type="entry name" value="DNA_ligase_ZBD"/>
    <property type="match status" value="1"/>
</dbReference>
<evidence type="ECO:0000256" key="8">
    <source>
        <dbReference type="ARBA" id="ARBA00022833"/>
    </source>
</evidence>
<dbReference type="InterPro" id="IPR036420">
    <property type="entry name" value="BRCT_dom_sf"/>
</dbReference>
<dbReference type="InterPro" id="IPR010994">
    <property type="entry name" value="RuvA_2-like"/>
</dbReference>
<evidence type="ECO:0000256" key="13">
    <source>
        <dbReference type="ARBA" id="ARBA00034005"/>
    </source>
</evidence>
<dbReference type="STRING" id="91604.ID47_11630"/>
<dbReference type="Gene3D" id="3.40.50.10190">
    <property type="entry name" value="BRCT domain"/>
    <property type="match status" value="1"/>
</dbReference>
<keyword evidence="5 15" id="KW-0235">DNA replication</keyword>
<dbReference type="PROSITE" id="PS50172">
    <property type="entry name" value="BRCT"/>
    <property type="match status" value="1"/>
</dbReference>
<dbReference type="InterPro" id="IPR013839">
    <property type="entry name" value="DNAligase_adenylation"/>
</dbReference>
<evidence type="ECO:0000256" key="16">
    <source>
        <dbReference type="RuleBase" id="RU000618"/>
    </source>
</evidence>
<dbReference type="Pfam" id="PF01653">
    <property type="entry name" value="DNA_ligase_aden"/>
    <property type="match status" value="1"/>
</dbReference>
<feature type="domain" description="BRCT" evidence="17">
    <location>
        <begin position="636"/>
        <end position="718"/>
    </location>
</feature>
<dbReference type="Gene3D" id="6.20.10.30">
    <property type="match status" value="1"/>
</dbReference>
<feature type="binding site" evidence="15">
    <location>
        <position position="344"/>
    </location>
    <ligand>
        <name>NAD(+)</name>
        <dbReference type="ChEBI" id="CHEBI:57540"/>
    </ligand>
</feature>
<comment type="caution">
    <text evidence="15">Lacks conserved residue(s) required for the propagation of feature annotation.</text>
</comment>
<dbReference type="FunFam" id="2.40.50.140:FF:000012">
    <property type="entry name" value="DNA ligase"/>
    <property type="match status" value="1"/>
</dbReference>
<dbReference type="PANTHER" id="PTHR23389:SF9">
    <property type="entry name" value="DNA LIGASE"/>
    <property type="match status" value="1"/>
</dbReference>
<evidence type="ECO:0000256" key="10">
    <source>
        <dbReference type="ARBA" id="ARBA00023027"/>
    </source>
</evidence>
<dbReference type="Gene3D" id="2.40.50.140">
    <property type="entry name" value="Nucleic acid-binding proteins"/>
    <property type="match status" value="1"/>
</dbReference>
<dbReference type="InterPro" id="IPR004150">
    <property type="entry name" value="NAD_DNA_ligase_OB"/>
</dbReference>
<dbReference type="AlphaFoldDB" id="A0A077AXB9"/>
<keyword evidence="12 15" id="KW-0464">Manganese</keyword>
<dbReference type="Gene3D" id="3.30.470.30">
    <property type="entry name" value="DNA ligase/mRNA capping enzyme"/>
    <property type="match status" value="1"/>
</dbReference>
<dbReference type="GO" id="GO:0006260">
    <property type="term" value="P:DNA replication"/>
    <property type="evidence" value="ECO:0007669"/>
    <property type="project" value="UniProtKB-KW"/>
</dbReference>
<evidence type="ECO:0000256" key="7">
    <source>
        <dbReference type="ARBA" id="ARBA00022763"/>
    </source>
</evidence>
<keyword evidence="4 15" id="KW-0436">Ligase</keyword>
<evidence type="ECO:0000256" key="9">
    <source>
        <dbReference type="ARBA" id="ARBA00022842"/>
    </source>
</evidence>
<reference evidence="18 19" key="1">
    <citation type="submission" date="2014-07" db="EMBL/GenBank/DDBJ databases">
        <title>Comparative genomic insights into amoeba endosymbionts belonging to the families of Holosporaceae and Candidatus Midichloriaceae within Rickettsiales.</title>
        <authorList>
            <person name="Wang Z."/>
            <person name="Wu M."/>
        </authorList>
    </citation>
    <scope>NUCLEOTIDE SEQUENCE [LARGE SCALE GENOMIC DNA]</scope>
    <source>
        <strain evidence="18">PRA3</strain>
    </source>
</reference>
<evidence type="ECO:0000256" key="15">
    <source>
        <dbReference type="HAMAP-Rule" id="MF_01588"/>
    </source>
</evidence>
<feature type="binding site" evidence="15">
    <location>
        <position position="462"/>
    </location>
    <ligand>
        <name>Zn(2+)</name>
        <dbReference type="ChEBI" id="CHEBI:29105"/>
    </ligand>
</feature>
<dbReference type="PANTHER" id="PTHR23389">
    <property type="entry name" value="CHROMOSOME TRANSMISSION FIDELITY FACTOR 18"/>
    <property type="match status" value="1"/>
</dbReference>
<dbReference type="SMART" id="SM00278">
    <property type="entry name" value="HhH1"/>
    <property type="match status" value="3"/>
</dbReference>
<dbReference type="Gene3D" id="1.10.287.610">
    <property type="entry name" value="Helix hairpin bin"/>
    <property type="match status" value="1"/>
</dbReference>
<dbReference type="Gene3D" id="1.10.150.20">
    <property type="entry name" value="5' to 3' exonuclease, C-terminal subdomain"/>
    <property type="match status" value="2"/>
</dbReference>
<dbReference type="SUPFAM" id="SSF52113">
    <property type="entry name" value="BRCT domain"/>
    <property type="match status" value="1"/>
</dbReference>
<proteinExistence type="inferred from homology"/>
<keyword evidence="19" id="KW-1185">Reference proteome</keyword>
<dbReference type="FunFam" id="3.30.470.30:FF:000001">
    <property type="entry name" value="DNA ligase"/>
    <property type="match status" value="1"/>
</dbReference>
<dbReference type="PROSITE" id="PS01055">
    <property type="entry name" value="DNA_LIGASE_N1"/>
    <property type="match status" value="1"/>
</dbReference>
<gene>
    <name evidence="15" type="primary">ligA</name>
    <name evidence="18" type="ORF">ID47_11630</name>
</gene>
<dbReference type="SUPFAM" id="SSF50249">
    <property type="entry name" value="Nucleic acid-binding proteins"/>
    <property type="match status" value="1"/>
</dbReference>
<dbReference type="InterPro" id="IPR033136">
    <property type="entry name" value="DNA_ligase_CS"/>
</dbReference>
<dbReference type="GO" id="GO:0005829">
    <property type="term" value="C:cytosol"/>
    <property type="evidence" value="ECO:0007669"/>
    <property type="project" value="TreeGrafter"/>
</dbReference>
<evidence type="ECO:0000313" key="18">
    <source>
        <dbReference type="EMBL" id="AIK97241.1"/>
    </source>
</evidence>
<feature type="binding site" evidence="15">
    <location>
        <position position="320"/>
    </location>
    <ligand>
        <name>NAD(+)</name>
        <dbReference type="ChEBI" id="CHEBI:57540"/>
    </ligand>
</feature>
<feature type="binding site" evidence="15">
    <location>
        <position position="167"/>
    </location>
    <ligand>
        <name>NAD(+)</name>
        <dbReference type="ChEBI" id="CHEBI:57540"/>
    </ligand>
</feature>
<dbReference type="CDD" id="cd17748">
    <property type="entry name" value="BRCT_DNA_ligase_like"/>
    <property type="match status" value="1"/>
</dbReference>
<dbReference type="Pfam" id="PF03120">
    <property type="entry name" value="OB_DNA_ligase"/>
    <property type="match status" value="1"/>
</dbReference>
<dbReference type="InterPro" id="IPR001679">
    <property type="entry name" value="DNA_ligase"/>
</dbReference>
<dbReference type="NCBIfam" id="NF005932">
    <property type="entry name" value="PRK07956.1"/>
    <property type="match status" value="1"/>
</dbReference>
<dbReference type="EC" id="6.5.1.2" evidence="2 15"/>
<dbReference type="InterPro" id="IPR013840">
    <property type="entry name" value="DNAligase_N"/>
</dbReference>
<dbReference type="Proteomes" id="UP000028926">
    <property type="component" value="Chromosome"/>
</dbReference>
<feature type="active site" description="N6-AMP-lysine intermediate" evidence="15">
    <location>
        <position position="146"/>
    </location>
</feature>
<keyword evidence="6 15" id="KW-0479">Metal-binding</keyword>
<dbReference type="InterPro" id="IPR041663">
    <property type="entry name" value="DisA/LigA_HHH"/>
</dbReference>
<keyword evidence="10 15" id="KW-0520">NAD</keyword>
<dbReference type="SUPFAM" id="SSF47781">
    <property type="entry name" value="RuvA domain 2-like"/>
    <property type="match status" value="1"/>
</dbReference>
<dbReference type="InterPro" id="IPR003583">
    <property type="entry name" value="Hlx-hairpin-Hlx_DNA-bd_motif"/>
</dbReference>
<feature type="binding site" evidence="15">
    <location>
        <begin position="61"/>
        <end position="65"/>
    </location>
    <ligand>
        <name>NAD(+)</name>
        <dbReference type="ChEBI" id="CHEBI:57540"/>
    </ligand>
</feature>
<feature type="binding site" evidence="15">
    <location>
        <begin position="110"/>
        <end position="111"/>
    </location>
    <ligand>
        <name>NAD(+)</name>
        <dbReference type="ChEBI" id="CHEBI:57540"/>
    </ligand>
</feature>
<dbReference type="Pfam" id="PF12826">
    <property type="entry name" value="HHH_2"/>
    <property type="match status" value="1"/>
</dbReference>
<dbReference type="GO" id="GO:0003677">
    <property type="term" value="F:DNA binding"/>
    <property type="evidence" value="ECO:0007669"/>
    <property type="project" value="InterPro"/>
</dbReference>
<dbReference type="HOGENOM" id="CLU_007764_2_1_5"/>
<evidence type="ECO:0000313" key="19">
    <source>
        <dbReference type="Proteomes" id="UP000028926"/>
    </source>
</evidence>
<comment type="cofactor">
    <cofactor evidence="15">
        <name>Mg(2+)</name>
        <dbReference type="ChEBI" id="CHEBI:18420"/>
    </cofactor>
    <cofactor evidence="15">
        <name>Mn(2+)</name>
        <dbReference type="ChEBI" id="CHEBI:29035"/>
    </cofactor>
</comment>
<protein>
    <recommendedName>
        <fullName evidence="3 15">DNA ligase</fullName>
        <ecNumber evidence="2 15">6.5.1.2</ecNumber>
    </recommendedName>
    <alternativeName>
        <fullName evidence="15">Polydeoxyribonucleotide synthase [NAD(+)]</fullName>
    </alternativeName>
</protein>
<dbReference type="Pfam" id="PF00533">
    <property type="entry name" value="BRCT"/>
    <property type="match status" value="1"/>
</dbReference>
<feature type="binding site" evidence="15">
    <location>
        <position position="204"/>
    </location>
    <ligand>
        <name>NAD(+)</name>
        <dbReference type="ChEBI" id="CHEBI:57540"/>
    </ligand>
</feature>
<comment type="function">
    <text evidence="1 15">DNA ligase that catalyzes the formation of phosphodiester linkages between 5'-phosphoryl and 3'-hydroxyl groups in double-stranded DNA using NAD as a coenzyme and as the energy source for the reaction. It is essential for DNA replication and repair of damaged DNA.</text>
</comment>
<evidence type="ECO:0000256" key="5">
    <source>
        <dbReference type="ARBA" id="ARBA00022705"/>
    </source>
</evidence>